<evidence type="ECO:0000313" key="12">
    <source>
        <dbReference type="Proteomes" id="UP001497644"/>
    </source>
</evidence>
<evidence type="ECO:0000256" key="1">
    <source>
        <dbReference type="ARBA" id="ARBA00004430"/>
    </source>
</evidence>
<keyword evidence="12" id="KW-1185">Reference proteome</keyword>
<keyword evidence="5 10" id="KW-0175">Coiled coil</keyword>
<feature type="coiled-coil region" evidence="10">
    <location>
        <begin position="1082"/>
        <end position="1150"/>
    </location>
</feature>
<gene>
    <name evidence="11" type="ORF">LPLAT_LOCUS621</name>
</gene>
<dbReference type="GO" id="GO:0060271">
    <property type="term" value="P:cilium assembly"/>
    <property type="evidence" value="ECO:0007669"/>
    <property type="project" value="TreeGrafter"/>
</dbReference>
<proteinExistence type="inferred from homology"/>
<evidence type="ECO:0000256" key="8">
    <source>
        <dbReference type="ARBA" id="ARBA00023605"/>
    </source>
</evidence>
<keyword evidence="7" id="KW-0966">Cell projection</keyword>
<dbReference type="InterPro" id="IPR015943">
    <property type="entry name" value="WD40/YVTN_repeat-like_dom_sf"/>
</dbReference>
<evidence type="ECO:0000256" key="4">
    <source>
        <dbReference type="ARBA" id="ARBA00022737"/>
    </source>
</evidence>
<dbReference type="PANTHER" id="PTHR14885:SF1">
    <property type="entry name" value="CILIA- AND FLAGELLA-ASSOCIATED PROTEIN 43"/>
    <property type="match status" value="1"/>
</dbReference>
<reference evidence="11 12" key="1">
    <citation type="submission" date="2024-04" db="EMBL/GenBank/DDBJ databases">
        <authorList>
            <consortium name="Molecular Ecology Group"/>
        </authorList>
    </citation>
    <scope>NUCLEOTIDE SEQUENCE [LARGE SCALE GENOMIC DNA]</scope>
</reference>
<accession>A0AAV2N3I9</accession>
<evidence type="ECO:0000256" key="2">
    <source>
        <dbReference type="ARBA" id="ARBA00022490"/>
    </source>
</evidence>
<sequence>MNLSITETKWVKFGKSHDFVFVGKETIATASGIYVNFLDLNTREKRIERFDSKERGDGASCLAGHPTVSMFSVVERKYNPKISIFMYPTLQRISRCVIPDKTNGYLSCSFAGTEYLISLTNFPDFRLIVWLWKTGKHVAVLNTKIDDLVQEICCSPNPPHLISQLGIVDGTLSICQIRTCSKIVSIHHVDVPVPGHRIVSSSWTPEGNLFVSDEFGNVWLMVIDANKLYSVIKSKTLESPKNRPIVIAHRTGVIVVNTDSEITFYKKSLADWNLSWQFVWSISTFHSIQVGRQYCFKDGILLHSKSGEIFEISTQYDNVPHIEIIYTDEIEYKALFSISQRADHVATIDRLDRLCIFEVSTGKLTARLSLKHHGEVVRVDSHPTLPILAACSVSGNCIFIDITSLPKIINCFHLYGDFLDRIKFSHYGELLGIGNSQTGKIFIIGKRFEEHSVDVLGLIEIDGHIADFLIYKRNNSHFEILVLATTSPSMASIGGNKAIVYTCEISNNFCTRAICVIDLLRPFRMLYHGMSKPLNILGIPSLSKQLHQMEIQNDFQDVVLMEALFSMHQMRNIGIYVTDSRVLTYGYDGLIVVRDSTELRKVNAVFMPHHRSKGGIKCAISSRFGETIISLGRNGDLVATRVRLQEPEIKKNLAESRTANVHLSIEDFVSGPNELYGLAEKTWLDNVIAAKLKAESDEALPRRASIIADLEKIKNQIRELLDINESKPPDARSPISAFDLDRESRQRKIEEARLERDEVHRKLEEECTQRDQVASYIREIFWDPLQVKPCALKSIGGDTIVHNYPLVASTRRMNDFKVWDRLSLDADEVLYSYEVYNKSVDEEDDSRRGSAAFDSDKESSTNSYDEIKIHEMAKTWYTLADEDEKLCISGITTHKWIDDDSIASTHQLLLPCDSNLKTILKKDTIIENRERKLKMYFNDLFEEMRRAKERELKCTKERIDRLRYCASELKTMFGIDSVLGPIDTPTWNIEEVPDYIVTVKDHEIFEKQSRREESGIVMIDEDRENEEKNGRSSDFYERALEKMMDGVLESKWEDEVKKEVPMPECLSAKDPSKYTDEDIAVIASYKSKVQTMKEEREKYKATLQTEIVETKEALQRDIAEFNDKLKDLELKKMQIECAILQERLMRIRAIRRHQTEVDGRQKIVRFTDDELVPATREARKLTEECNSFEVVVAELKSRYDNLNKAEKRQEAKFRSEFADLKQPLVEHLLRHYKKRPRAGRLITTSVTYLTEVARCVAASEKSDILPRECLDFLRGMDTLDTMPRNLPPQINVNHWRTMCKLRRAKVEVETKVRCCAVEMAEAEQTLSFYQKMMQSADNVVACKKVCLENIEKSLTQRAEEIEIQLVLKMGQIEVPLQGFPSDYENAVLVPREELLRVNDCILETGKCKLVAMHKSMHLRKVVSQQEWQHARAKMILDDLQQELKDVREFKITRNVLEFLTRDPCSVNLEKDCEKIQASLRMFRNKFRELLSLEQACLKEAKRLMAKWKKKNDKMSKEIKSKSSDVEEFRRLLNDPCRKKDEESRKMRLAAIARRSRLIIKAENNYEQLLTLHARLEVLKLRTYPTLQFKTA</sequence>
<feature type="coiled-coil region" evidence="10">
    <location>
        <begin position="742"/>
        <end position="769"/>
    </location>
</feature>
<name>A0AAV2N3I9_9HYME</name>
<dbReference type="Proteomes" id="UP001497644">
    <property type="component" value="Chromosome 1"/>
</dbReference>
<dbReference type="PANTHER" id="PTHR14885">
    <property type="entry name" value="CILIA- AND FLAGELLA-ASSOCIATED PROTEIN 43-RELATED"/>
    <property type="match status" value="1"/>
</dbReference>
<evidence type="ECO:0000256" key="3">
    <source>
        <dbReference type="ARBA" id="ARBA00022574"/>
    </source>
</evidence>
<evidence type="ECO:0000256" key="7">
    <source>
        <dbReference type="ARBA" id="ARBA00023273"/>
    </source>
</evidence>
<keyword evidence="2" id="KW-0963">Cytoplasm</keyword>
<evidence type="ECO:0000256" key="9">
    <source>
        <dbReference type="ARBA" id="ARBA00023662"/>
    </source>
</evidence>
<keyword evidence="3" id="KW-0853">WD repeat</keyword>
<dbReference type="GO" id="GO:0003341">
    <property type="term" value="P:cilium movement"/>
    <property type="evidence" value="ECO:0007669"/>
    <property type="project" value="UniProtKB-ARBA"/>
</dbReference>
<dbReference type="Gene3D" id="2.130.10.10">
    <property type="entry name" value="YVTN repeat-like/Quinoprotein amine dehydrogenase"/>
    <property type="match status" value="2"/>
</dbReference>
<protein>
    <recommendedName>
        <fullName evidence="9">Cilia- and flagella-associated protein 43</fullName>
    </recommendedName>
</protein>
<dbReference type="Pfam" id="PF25828">
    <property type="entry name" value="CC_Cfap43"/>
    <property type="match status" value="1"/>
</dbReference>
<evidence type="ECO:0000313" key="11">
    <source>
        <dbReference type="EMBL" id="CAL1673813.1"/>
    </source>
</evidence>
<dbReference type="GO" id="GO:0005930">
    <property type="term" value="C:axoneme"/>
    <property type="evidence" value="ECO:0007669"/>
    <property type="project" value="UniProtKB-SubCell"/>
</dbReference>
<evidence type="ECO:0000256" key="10">
    <source>
        <dbReference type="SAM" id="Coils"/>
    </source>
</evidence>
<dbReference type="SUPFAM" id="SSF50978">
    <property type="entry name" value="WD40 repeat-like"/>
    <property type="match status" value="2"/>
</dbReference>
<dbReference type="EMBL" id="OZ034824">
    <property type="protein sequence ID" value="CAL1673813.1"/>
    <property type="molecule type" value="Genomic_DNA"/>
</dbReference>
<dbReference type="InterPro" id="IPR036322">
    <property type="entry name" value="WD40_repeat_dom_sf"/>
</dbReference>
<feature type="coiled-coil region" evidence="10">
    <location>
        <begin position="1178"/>
        <end position="1212"/>
    </location>
</feature>
<organism evidence="11 12">
    <name type="scientific">Lasius platythorax</name>
    <dbReference type="NCBI Taxonomy" id="488582"/>
    <lineage>
        <taxon>Eukaryota</taxon>
        <taxon>Metazoa</taxon>
        <taxon>Ecdysozoa</taxon>
        <taxon>Arthropoda</taxon>
        <taxon>Hexapoda</taxon>
        <taxon>Insecta</taxon>
        <taxon>Pterygota</taxon>
        <taxon>Neoptera</taxon>
        <taxon>Endopterygota</taxon>
        <taxon>Hymenoptera</taxon>
        <taxon>Apocrita</taxon>
        <taxon>Aculeata</taxon>
        <taxon>Formicoidea</taxon>
        <taxon>Formicidae</taxon>
        <taxon>Formicinae</taxon>
        <taxon>Lasius</taxon>
        <taxon>Lasius</taxon>
    </lineage>
</organism>
<evidence type="ECO:0000256" key="6">
    <source>
        <dbReference type="ARBA" id="ARBA00023212"/>
    </source>
</evidence>
<comment type="similarity">
    <text evidence="8">Belongs to the CFAP43 family.</text>
</comment>
<evidence type="ECO:0000256" key="5">
    <source>
        <dbReference type="ARBA" id="ARBA00023054"/>
    </source>
</evidence>
<comment type="subcellular location">
    <subcellularLocation>
        <location evidence="1">Cytoplasm</location>
        <location evidence="1">Cytoskeleton</location>
        <location evidence="1">Cilium axoneme</location>
    </subcellularLocation>
</comment>
<keyword evidence="4" id="KW-0677">Repeat</keyword>
<keyword evidence="6" id="KW-0206">Cytoskeleton</keyword>